<keyword evidence="3" id="KW-1015">Disulfide bond</keyword>
<dbReference type="Gene3D" id="2.10.25.10">
    <property type="entry name" value="Laminin"/>
    <property type="match status" value="1"/>
</dbReference>
<sequence>MQITLALVSVLILISTATARRGPGGFQCGPNEERKACGTHCEPTCAVPNPINCPRGCVPNVCQCRIGFIRDSYNNCIRRSACPPNRPNPPNRPYPPNRPGGGSVELIVCYNTVKLIFRVQVVSEVSAASAGVASVEHQ</sequence>
<comment type="caution">
    <text evidence="6">The sequence shown here is derived from an EMBL/GenBank/DDBJ whole genome shotgun (WGS) entry which is preliminary data.</text>
</comment>
<feature type="domain" description="TIL" evidence="5">
    <location>
        <begin position="28"/>
        <end position="82"/>
    </location>
</feature>
<evidence type="ECO:0000313" key="6">
    <source>
        <dbReference type="EMBL" id="EYC24251.1"/>
    </source>
</evidence>
<feature type="chain" id="PRO_5001489876" description="TIL domain-containing protein" evidence="4">
    <location>
        <begin position="20"/>
        <end position="138"/>
    </location>
</feature>
<dbReference type="EMBL" id="JARK01001350">
    <property type="protein sequence ID" value="EYC24251.1"/>
    <property type="molecule type" value="Genomic_DNA"/>
</dbReference>
<dbReference type="Proteomes" id="UP000024635">
    <property type="component" value="Unassembled WGS sequence"/>
</dbReference>
<accession>A0A016VAE7</accession>
<dbReference type="SUPFAM" id="SSF57567">
    <property type="entry name" value="Serine protease inhibitors"/>
    <property type="match status" value="1"/>
</dbReference>
<evidence type="ECO:0000256" key="3">
    <source>
        <dbReference type="ARBA" id="ARBA00023157"/>
    </source>
</evidence>
<reference evidence="7" key="1">
    <citation type="journal article" date="2015" name="Nat. Genet.">
        <title>The genome and transcriptome of the zoonotic hookworm Ancylostoma ceylanicum identify infection-specific gene families.</title>
        <authorList>
            <person name="Schwarz E.M."/>
            <person name="Hu Y."/>
            <person name="Antoshechkin I."/>
            <person name="Miller M.M."/>
            <person name="Sternberg P.W."/>
            <person name="Aroian R.V."/>
        </authorList>
    </citation>
    <scope>NUCLEOTIDE SEQUENCE</scope>
    <source>
        <strain evidence="7">HY135</strain>
    </source>
</reference>
<evidence type="ECO:0000256" key="2">
    <source>
        <dbReference type="ARBA" id="ARBA00022900"/>
    </source>
</evidence>
<dbReference type="GO" id="GO:0004867">
    <property type="term" value="F:serine-type endopeptidase inhibitor activity"/>
    <property type="evidence" value="ECO:0007669"/>
    <property type="project" value="UniProtKB-KW"/>
</dbReference>
<dbReference type="InterPro" id="IPR051368">
    <property type="entry name" value="SerProtInhib-TIL_Domain"/>
</dbReference>
<keyword evidence="1" id="KW-0646">Protease inhibitor</keyword>
<protein>
    <recommendedName>
        <fullName evidence="5">TIL domain-containing protein</fullName>
    </recommendedName>
</protein>
<dbReference type="PANTHER" id="PTHR23259">
    <property type="entry name" value="RIDDLE"/>
    <property type="match status" value="1"/>
</dbReference>
<gene>
    <name evidence="6" type="primary">Acey_s0014.g2400</name>
    <name evidence="6" type="ORF">Y032_0014g2400</name>
</gene>
<dbReference type="AlphaFoldDB" id="A0A016VAE7"/>
<proteinExistence type="predicted"/>
<evidence type="ECO:0000313" key="7">
    <source>
        <dbReference type="Proteomes" id="UP000024635"/>
    </source>
</evidence>
<keyword evidence="2" id="KW-0722">Serine protease inhibitor</keyword>
<name>A0A016VAE7_9BILA</name>
<dbReference type="InterPro" id="IPR002919">
    <property type="entry name" value="TIL_dom"/>
</dbReference>
<organism evidence="6 7">
    <name type="scientific">Ancylostoma ceylanicum</name>
    <dbReference type="NCBI Taxonomy" id="53326"/>
    <lineage>
        <taxon>Eukaryota</taxon>
        <taxon>Metazoa</taxon>
        <taxon>Ecdysozoa</taxon>
        <taxon>Nematoda</taxon>
        <taxon>Chromadorea</taxon>
        <taxon>Rhabditida</taxon>
        <taxon>Rhabditina</taxon>
        <taxon>Rhabditomorpha</taxon>
        <taxon>Strongyloidea</taxon>
        <taxon>Ancylostomatidae</taxon>
        <taxon>Ancylostomatinae</taxon>
        <taxon>Ancylostoma</taxon>
    </lineage>
</organism>
<dbReference type="Pfam" id="PF01826">
    <property type="entry name" value="TIL"/>
    <property type="match status" value="1"/>
</dbReference>
<keyword evidence="4" id="KW-0732">Signal</keyword>
<evidence type="ECO:0000259" key="5">
    <source>
        <dbReference type="Pfam" id="PF01826"/>
    </source>
</evidence>
<evidence type="ECO:0000256" key="4">
    <source>
        <dbReference type="SAM" id="SignalP"/>
    </source>
</evidence>
<keyword evidence="7" id="KW-1185">Reference proteome</keyword>
<dbReference type="InterPro" id="IPR036084">
    <property type="entry name" value="Ser_inhib-like_sf"/>
</dbReference>
<feature type="signal peptide" evidence="4">
    <location>
        <begin position="1"/>
        <end position="19"/>
    </location>
</feature>
<dbReference type="PANTHER" id="PTHR23259:SF70">
    <property type="entry name" value="ACCESSORY GLAND PROTEIN ACP62F-RELATED"/>
    <property type="match status" value="1"/>
</dbReference>
<dbReference type="CDD" id="cd19941">
    <property type="entry name" value="TIL"/>
    <property type="match status" value="1"/>
</dbReference>
<dbReference type="OrthoDB" id="5861174at2759"/>
<evidence type="ECO:0000256" key="1">
    <source>
        <dbReference type="ARBA" id="ARBA00022690"/>
    </source>
</evidence>